<accession>A0A9P9BSG5</accession>
<reference evidence="1" key="1">
    <citation type="journal article" date="2021" name="Nat. Commun.">
        <title>Genetic determinants of endophytism in the Arabidopsis root mycobiome.</title>
        <authorList>
            <person name="Mesny F."/>
            <person name="Miyauchi S."/>
            <person name="Thiergart T."/>
            <person name="Pickel B."/>
            <person name="Atanasova L."/>
            <person name="Karlsson M."/>
            <person name="Huettel B."/>
            <person name="Barry K.W."/>
            <person name="Haridas S."/>
            <person name="Chen C."/>
            <person name="Bauer D."/>
            <person name="Andreopoulos W."/>
            <person name="Pangilinan J."/>
            <person name="LaButti K."/>
            <person name="Riley R."/>
            <person name="Lipzen A."/>
            <person name="Clum A."/>
            <person name="Drula E."/>
            <person name="Henrissat B."/>
            <person name="Kohler A."/>
            <person name="Grigoriev I.V."/>
            <person name="Martin F.M."/>
            <person name="Hacquard S."/>
        </authorList>
    </citation>
    <scope>NUCLEOTIDE SEQUENCE</scope>
    <source>
        <strain evidence="1">MPI-CAGE-CH-0230</strain>
    </source>
</reference>
<name>A0A9P9BSG5_9PEZI</name>
<evidence type="ECO:0008006" key="3">
    <source>
        <dbReference type="Google" id="ProtNLM"/>
    </source>
</evidence>
<dbReference type="InterPro" id="IPR036291">
    <property type="entry name" value="NAD(P)-bd_dom_sf"/>
</dbReference>
<dbReference type="EMBL" id="JAGTJQ010000006">
    <property type="protein sequence ID" value="KAH7028826.1"/>
    <property type="molecule type" value="Genomic_DNA"/>
</dbReference>
<protein>
    <recommendedName>
        <fullName evidence="3">NAD(P)-binding domain-containing protein</fullName>
    </recommendedName>
</protein>
<dbReference type="OrthoDB" id="3535423at2759"/>
<dbReference type="Gene3D" id="3.40.50.720">
    <property type="entry name" value="NAD(P)-binding Rossmann-like Domain"/>
    <property type="match status" value="1"/>
</dbReference>
<dbReference type="Proteomes" id="UP000756346">
    <property type="component" value="Unassembled WGS sequence"/>
</dbReference>
<sequence>MKLIVSGATGFLGREVVRQSLATPGVTSVVALARKPVTFSDSELLPGSDAGKLVHATIKDYGEYPPEVTAHFAGADACIWTVGISPFKSKTYPWPEVVRVCQTCTIQGFSAMLDATATVAVPPSTSDGSGGGSEGRPFRFVYVSGMGAEPDQSKKPFFSPQYLLMRGETENKVHSLPASHPGAANRPVSTAACRFGMISSPGMAGSLMGSLAKGATGWPTLSSVEGARVLIDQAVNGFYEGKGTLTAGDMAAIWKRISAEEEGKV</sequence>
<dbReference type="SUPFAM" id="SSF51735">
    <property type="entry name" value="NAD(P)-binding Rossmann-fold domains"/>
    <property type="match status" value="1"/>
</dbReference>
<organism evidence="1 2">
    <name type="scientific">Microdochium trichocladiopsis</name>
    <dbReference type="NCBI Taxonomy" id="1682393"/>
    <lineage>
        <taxon>Eukaryota</taxon>
        <taxon>Fungi</taxon>
        <taxon>Dikarya</taxon>
        <taxon>Ascomycota</taxon>
        <taxon>Pezizomycotina</taxon>
        <taxon>Sordariomycetes</taxon>
        <taxon>Xylariomycetidae</taxon>
        <taxon>Xylariales</taxon>
        <taxon>Microdochiaceae</taxon>
        <taxon>Microdochium</taxon>
    </lineage>
</organism>
<evidence type="ECO:0000313" key="2">
    <source>
        <dbReference type="Proteomes" id="UP000756346"/>
    </source>
</evidence>
<dbReference type="GeneID" id="70188351"/>
<proteinExistence type="predicted"/>
<dbReference type="PANTHER" id="PTHR14097">
    <property type="entry name" value="OXIDOREDUCTASE HTATIP2"/>
    <property type="match status" value="1"/>
</dbReference>
<evidence type="ECO:0000313" key="1">
    <source>
        <dbReference type="EMBL" id="KAH7028826.1"/>
    </source>
</evidence>
<dbReference type="RefSeq" id="XP_046011114.1">
    <property type="nucleotide sequence ID" value="XM_046158805.1"/>
</dbReference>
<dbReference type="AlphaFoldDB" id="A0A9P9BSG5"/>
<comment type="caution">
    <text evidence="1">The sequence shown here is derived from an EMBL/GenBank/DDBJ whole genome shotgun (WGS) entry which is preliminary data.</text>
</comment>
<gene>
    <name evidence="1" type="ORF">B0I36DRAFT_363448</name>
</gene>
<keyword evidence="2" id="KW-1185">Reference proteome</keyword>
<dbReference type="PANTHER" id="PTHR14097:SF9">
    <property type="entry name" value="EPIMERASE, PUTATIVE (AFU_ORTHOLOGUE AFUA_8G07320)-RELATED"/>
    <property type="match status" value="1"/>
</dbReference>